<dbReference type="Pfam" id="PF01814">
    <property type="entry name" value="Hemerythrin"/>
    <property type="match status" value="1"/>
</dbReference>
<dbReference type="HOGENOM" id="CLU_079417_1_0_1"/>
<sequence length="231" mass="25856">MYASSARTALASFARTRTPALFLRPTAARFALRTMATGGTYLDVTHEIKLDHDNVRDLFERYKAATDLNQKTIIANTLIREMAIHGDAEEISVYNDYSALGLADTAAHNKEEHAEIKKLVYDADATRVTKAEYDDVLQRAVTAFLTHAKEEEDEQHPLIRQKLSPEDNDKIARAFLKARTTVPTRPHPWAPQTGGIAQKAAGLQGALHDKVVETVEGRQFVDLKYQHPSEF</sequence>
<organism evidence="2 3">
    <name type="scientific">Pycnoporus cinnabarinus</name>
    <name type="common">Cinnabar-red polypore</name>
    <name type="synonym">Trametes cinnabarina</name>
    <dbReference type="NCBI Taxonomy" id="5643"/>
    <lineage>
        <taxon>Eukaryota</taxon>
        <taxon>Fungi</taxon>
        <taxon>Dikarya</taxon>
        <taxon>Basidiomycota</taxon>
        <taxon>Agaricomycotina</taxon>
        <taxon>Agaricomycetes</taxon>
        <taxon>Polyporales</taxon>
        <taxon>Polyporaceae</taxon>
        <taxon>Trametes</taxon>
    </lineage>
</organism>
<evidence type="ECO:0000313" key="2">
    <source>
        <dbReference type="EMBL" id="CDO73569.1"/>
    </source>
</evidence>
<feature type="domain" description="Hemerythrin-like" evidence="1">
    <location>
        <begin position="44"/>
        <end position="159"/>
    </location>
</feature>
<reference evidence="2" key="1">
    <citation type="submission" date="2014-01" db="EMBL/GenBank/DDBJ databases">
        <title>The genome of the white-rot fungus Pycnoporus cinnabarinus: a basidiomycete model with a versatile arsenal for lignocellulosic biomass breakdown.</title>
        <authorList>
            <person name="Levasseur A."/>
            <person name="Lomascolo A."/>
            <person name="Ruiz-Duenas F.J."/>
            <person name="Uzan E."/>
            <person name="Piumi F."/>
            <person name="Kues U."/>
            <person name="Ram A.F.J."/>
            <person name="Murat C."/>
            <person name="Haon M."/>
            <person name="Benoit I."/>
            <person name="Arfi Y."/>
            <person name="Chevret D."/>
            <person name="Drula E."/>
            <person name="Kwon M.J."/>
            <person name="Gouret P."/>
            <person name="Lesage-Meessen L."/>
            <person name="Lombard V."/>
            <person name="Mariette J."/>
            <person name="Noirot C."/>
            <person name="Park J."/>
            <person name="Patyshakuliyeva A."/>
            <person name="Wieneger R.A.B."/>
            <person name="Wosten H.A.B."/>
            <person name="Martin F."/>
            <person name="Coutinho P.M."/>
            <person name="de Vries R."/>
            <person name="Martinez A.T."/>
            <person name="Klopp C."/>
            <person name="Pontarotti P."/>
            <person name="Henrissat B."/>
            <person name="Record E."/>
        </authorList>
    </citation>
    <scope>NUCLEOTIDE SEQUENCE [LARGE SCALE GENOMIC DNA]</scope>
    <source>
        <strain evidence="2">BRFM137</strain>
    </source>
</reference>
<evidence type="ECO:0000313" key="3">
    <source>
        <dbReference type="Proteomes" id="UP000029665"/>
    </source>
</evidence>
<dbReference type="EMBL" id="CCBP010000122">
    <property type="protein sequence ID" value="CDO73569.1"/>
    <property type="molecule type" value="Genomic_DNA"/>
</dbReference>
<accession>A0A060SMV1</accession>
<dbReference type="PANTHER" id="PTHR35585:SF1">
    <property type="entry name" value="HHE DOMAIN PROTEIN (AFU_ORTHOLOGUE AFUA_4G00730)"/>
    <property type="match status" value="1"/>
</dbReference>
<dbReference type="AlphaFoldDB" id="A0A060SMV1"/>
<keyword evidence="3" id="KW-1185">Reference proteome</keyword>
<proteinExistence type="predicted"/>
<dbReference type="InterPro" id="IPR012312">
    <property type="entry name" value="Hemerythrin-like"/>
</dbReference>
<dbReference type="Proteomes" id="UP000029665">
    <property type="component" value="Unassembled WGS sequence"/>
</dbReference>
<gene>
    <name evidence="2" type="ORF">BN946_scf185014.g39</name>
</gene>
<comment type="caution">
    <text evidence="2">The sequence shown here is derived from an EMBL/GenBank/DDBJ whole genome shotgun (WGS) entry which is preliminary data.</text>
</comment>
<dbReference type="PANTHER" id="PTHR35585">
    <property type="entry name" value="HHE DOMAIN PROTEIN (AFU_ORTHOLOGUE AFUA_4G00730)"/>
    <property type="match status" value="1"/>
</dbReference>
<dbReference type="STRING" id="5643.A0A060SMV1"/>
<evidence type="ECO:0000259" key="1">
    <source>
        <dbReference type="Pfam" id="PF01814"/>
    </source>
</evidence>
<protein>
    <recommendedName>
        <fullName evidence="1">Hemerythrin-like domain-containing protein</fullName>
    </recommendedName>
</protein>
<dbReference type="OrthoDB" id="9983919at2759"/>
<dbReference type="OMA" id="PAIKHDH"/>
<name>A0A060SMV1_PYCCI</name>